<dbReference type="InterPro" id="IPR013096">
    <property type="entry name" value="Cupin_2"/>
</dbReference>
<feature type="domain" description="Cupin type-2" evidence="2">
    <location>
        <begin position="90"/>
        <end position="156"/>
    </location>
</feature>
<evidence type="ECO:0000313" key="3">
    <source>
        <dbReference type="EMBL" id="KIW01750.1"/>
    </source>
</evidence>
<dbReference type="InterPro" id="IPR011051">
    <property type="entry name" value="RmlC_Cupin_sf"/>
</dbReference>
<sequence>MDAYHLDPPKVASAQTAASPEEKAIPQPRPGPTTTPPVLDTATLKYIKTLSIKHFRSADVPWRSMGQYKYRIIEDGTLTQDRISVVESLIPPKSHGPIFHFHEMHDECFYVTQGTVRFHSPGSPPVDAHVGDMVTVPTRMPHRFSNPFDEEAKFVSTNTPSHYARYFYYLEYLIGEGNELTPEVNKEAMRRFATVPLSPADIELLERELGAGTVGNENEYNSDESVDTADLVSLD</sequence>
<accession>A0A0D2A5D3</accession>
<dbReference type="HOGENOM" id="CLU_103066_0_0_1"/>
<dbReference type="RefSeq" id="XP_016211619.1">
    <property type="nucleotide sequence ID" value="XM_016360633.1"/>
</dbReference>
<dbReference type="Pfam" id="PF07883">
    <property type="entry name" value="Cupin_2"/>
    <property type="match status" value="1"/>
</dbReference>
<evidence type="ECO:0000259" key="2">
    <source>
        <dbReference type="Pfam" id="PF07883"/>
    </source>
</evidence>
<feature type="region of interest" description="Disordered" evidence="1">
    <location>
        <begin position="213"/>
        <end position="235"/>
    </location>
</feature>
<protein>
    <recommendedName>
        <fullName evidence="2">Cupin type-2 domain-containing protein</fullName>
    </recommendedName>
</protein>
<dbReference type="SUPFAM" id="SSF51182">
    <property type="entry name" value="RmlC-like cupins"/>
    <property type="match status" value="1"/>
</dbReference>
<keyword evidence="4" id="KW-1185">Reference proteome</keyword>
<dbReference type="PANTHER" id="PTHR36440">
    <property type="entry name" value="PUTATIVE (AFU_ORTHOLOGUE AFUA_8G07350)-RELATED"/>
    <property type="match status" value="1"/>
</dbReference>
<name>A0A0D2A5D3_9PEZI</name>
<dbReference type="AlphaFoldDB" id="A0A0D2A5D3"/>
<dbReference type="GeneID" id="27314899"/>
<dbReference type="InParanoid" id="A0A0D2A5D3"/>
<evidence type="ECO:0000313" key="4">
    <source>
        <dbReference type="Proteomes" id="UP000053259"/>
    </source>
</evidence>
<dbReference type="Gene3D" id="2.60.120.10">
    <property type="entry name" value="Jelly Rolls"/>
    <property type="match status" value="1"/>
</dbReference>
<reference evidence="3 4" key="1">
    <citation type="submission" date="2015-01" db="EMBL/GenBank/DDBJ databases">
        <title>The Genome Sequence of Ochroconis gallopava CBS43764.</title>
        <authorList>
            <consortium name="The Broad Institute Genomics Platform"/>
            <person name="Cuomo C."/>
            <person name="de Hoog S."/>
            <person name="Gorbushina A."/>
            <person name="Stielow B."/>
            <person name="Teixiera M."/>
            <person name="Abouelleil A."/>
            <person name="Chapman S.B."/>
            <person name="Priest M."/>
            <person name="Young S.K."/>
            <person name="Wortman J."/>
            <person name="Nusbaum C."/>
            <person name="Birren B."/>
        </authorList>
    </citation>
    <scope>NUCLEOTIDE SEQUENCE [LARGE SCALE GENOMIC DNA]</scope>
    <source>
        <strain evidence="3 4">CBS 43764</strain>
    </source>
</reference>
<dbReference type="OrthoDB" id="4124983at2759"/>
<dbReference type="PANTHER" id="PTHR36440:SF1">
    <property type="entry name" value="PUTATIVE (AFU_ORTHOLOGUE AFUA_8G07350)-RELATED"/>
    <property type="match status" value="1"/>
</dbReference>
<gene>
    <name evidence="3" type="ORF">PV09_06926</name>
</gene>
<organism evidence="3 4">
    <name type="scientific">Verruconis gallopava</name>
    <dbReference type="NCBI Taxonomy" id="253628"/>
    <lineage>
        <taxon>Eukaryota</taxon>
        <taxon>Fungi</taxon>
        <taxon>Dikarya</taxon>
        <taxon>Ascomycota</taxon>
        <taxon>Pezizomycotina</taxon>
        <taxon>Dothideomycetes</taxon>
        <taxon>Pleosporomycetidae</taxon>
        <taxon>Venturiales</taxon>
        <taxon>Sympoventuriaceae</taxon>
        <taxon>Verruconis</taxon>
    </lineage>
</organism>
<dbReference type="EMBL" id="KN847553">
    <property type="protein sequence ID" value="KIW01750.1"/>
    <property type="molecule type" value="Genomic_DNA"/>
</dbReference>
<feature type="region of interest" description="Disordered" evidence="1">
    <location>
        <begin position="1"/>
        <end position="39"/>
    </location>
</feature>
<dbReference type="InterPro" id="IPR014710">
    <property type="entry name" value="RmlC-like_jellyroll"/>
</dbReference>
<dbReference type="Proteomes" id="UP000053259">
    <property type="component" value="Unassembled WGS sequence"/>
</dbReference>
<dbReference type="InterPro" id="IPR053146">
    <property type="entry name" value="QDO-like"/>
</dbReference>
<dbReference type="STRING" id="253628.A0A0D2A5D3"/>
<proteinExistence type="predicted"/>
<evidence type="ECO:0000256" key="1">
    <source>
        <dbReference type="SAM" id="MobiDB-lite"/>
    </source>
</evidence>
<dbReference type="VEuPathDB" id="FungiDB:PV09_06926"/>